<evidence type="ECO:0000313" key="3">
    <source>
        <dbReference type="Proteomes" id="UP000283817"/>
    </source>
</evidence>
<dbReference type="InterPro" id="IPR018973">
    <property type="entry name" value="MZB"/>
</dbReference>
<dbReference type="Proteomes" id="UP000283817">
    <property type="component" value="Unassembled WGS sequence"/>
</dbReference>
<evidence type="ECO:0000313" key="2">
    <source>
        <dbReference type="EMBL" id="RWX23233.1"/>
    </source>
</evidence>
<reference evidence="2 3" key="1">
    <citation type="submission" date="2019-01" db="EMBL/GenBank/DDBJ databases">
        <title>RHIZO-ID as a novel technology for direct rhizobia identification.</title>
        <authorList>
            <person name="De Meyer S.E."/>
        </authorList>
    </citation>
    <scope>NUCLEOTIDE SEQUENCE [LARGE SCALE GENOMIC DNA]</scope>
    <source>
        <strain evidence="2 3">WSM448</strain>
    </source>
</reference>
<feature type="domain" description="MrfA-like Zn-binding" evidence="1">
    <location>
        <begin position="484"/>
        <end position="589"/>
    </location>
</feature>
<dbReference type="EMBL" id="SBHX01000078">
    <property type="protein sequence ID" value="RWX23233.1"/>
    <property type="molecule type" value="Genomic_DNA"/>
</dbReference>
<name>A0A444HM95_RHILE</name>
<sequence length="621" mass="67941">MTKNAQRLSQLISTFGPGAMIDLPTRSVVVGGLEQWDMKGNAFTTLAEPRLTMRLEQILKEQGRLNSAAHLSLRTPPISANARDGIPNGVAAPVFPTWFICEQVETNASVVITTRRRRLVRWQDLDSKGRRRFQFDDGRKSDVTPIRFVCACDNGHLQDIDWRWVVHGSVACQEAMWVEEKGTSADPADTNVICGCGRHLSLQDTFQPGRLGKCRGERPWLLDRDPAGCGDNLKLLTRTATNTYFPQVHTVISLPSEEDELSQLVEDLSGDLVGVQTVEDVGQAKRFNPKVAASLGPFADDEIFARLVRIREGAKSDASRSPKLAEFDTFASGSPEIGTNHPTAKLYAQTLARAEWANPAAEIDISGIKNLVAVHRLREVSCLYGFTRFEAAPTSADGDIEDVQLSVRGAPISRDADWLPAIEQFGEGIFIHFDEIAIKDWLHADATAHRNQQLLVGYNHWQKRFTGKAPAYPGTSYVLLHSISHALMAEIALDCGYPASSLKERVYALSSKKGAGEIDRCGILIYTASTGAQGTLGGLVATAPRFASILKNALERLGICSNDPVCADHEPDDRSGDRATHGAACHGCLLIAETSCEMKNLFLDRSLLIPTMSGDQSGFFK</sequence>
<dbReference type="Pfam" id="PF09369">
    <property type="entry name" value="MZB"/>
    <property type="match status" value="1"/>
</dbReference>
<dbReference type="NCBIfam" id="NF038324">
    <property type="entry name" value="DrmB_fam"/>
    <property type="match status" value="1"/>
</dbReference>
<accession>A0A444HM95</accession>
<comment type="caution">
    <text evidence="2">The sequence shown here is derived from an EMBL/GenBank/DDBJ whole genome shotgun (WGS) entry which is preliminary data.</text>
</comment>
<organism evidence="2 3">
    <name type="scientific">Rhizobium leguminosarum</name>
    <dbReference type="NCBI Taxonomy" id="384"/>
    <lineage>
        <taxon>Bacteria</taxon>
        <taxon>Pseudomonadati</taxon>
        <taxon>Pseudomonadota</taxon>
        <taxon>Alphaproteobacteria</taxon>
        <taxon>Hyphomicrobiales</taxon>
        <taxon>Rhizobiaceae</taxon>
        <taxon>Rhizobium/Agrobacterium group</taxon>
        <taxon>Rhizobium</taxon>
    </lineage>
</organism>
<proteinExistence type="predicted"/>
<dbReference type="InterPro" id="IPR047721">
    <property type="entry name" value="DrmB"/>
</dbReference>
<dbReference type="AlphaFoldDB" id="A0A444HM95"/>
<dbReference type="RefSeq" id="WP_128412240.1">
    <property type="nucleotide sequence ID" value="NZ_SBHX01000078.1"/>
</dbReference>
<evidence type="ECO:0000259" key="1">
    <source>
        <dbReference type="Pfam" id="PF09369"/>
    </source>
</evidence>
<protein>
    <submittedName>
        <fullName evidence="2">DUF1998 domain-containing protein</fullName>
    </submittedName>
</protein>
<gene>
    <name evidence="2" type="ORF">EHI47_31675</name>
</gene>